<keyword evidence="3 5" id="KW-1133">Transmembrane helix</keyword>
<gene>
    <name evidence="7" type="ORF">ILUMI_17453</name>
</gene>
<reference evidence="7" key="1">
    <citation type="submission" date="2019-08" db="EMBL/GenBank/DDBJ databases">
        <title>The genome of the North American firefly Photinus pyralis.</title>
        <authorList>
            <consortium name="Photinus pyralis genome working group"/>
            <person name="Fallon T.R."/>
            <person name="Sander Lower S.E."/>
            <person name="Weng J.-K."/>
        </authorList>
    </citation>
    <scope>NUCLEOTIDE SEQUENCE</scope>
    <source>
        <strain evidence="7">TRF0915ILg1</strain>
        <tissue evidence="7">Whole body</tissue>
    </source>
</reference>
<accession>A0A8K0G1V4</accession>
<evidence type="ECO:0000313" key="7">
    <source>
        <dbReference type="EMBL" id="KAF2888720.1"/>
    </source>
</evidence>
<feature type="transmembrane region" description="Helical" evidence="5">
    <location>
        <begin position="245"/>
        <end position="268"/>
    </location>
</feature>
<dbReference type="GO" id="GO:0016020">
    <property type="term" value="C:membrane"/>
    <property type="evidence" value="ECO:0007669"/>
    <property type="project" value="UniProtKB-SubCell"/>
</dbReference>
<feature type="transmembrane region" description="Helical" evidence="5">
    <location>
        <begin position="280"/>
        <end position="299"/>
    </location>
</feature>
<feature type="transmembrane region" description="Helical" evidence="5">
    <location>
        <begin position="92"/>
        <end position="115"/>
    </location>
</feature>
<dbReference type="InterPro" id="IPR036259">
    <property type="entry name" value="MFS_trans_sf"/>
</dbReference>
<keyword evidence="4 5" id="KW-0472">Membrane</keyword>
<sequence>MVGTCVGSWIKVASVSPDRYWVVLLGQGVVGIFEVFLLGVPPKLAAVWFGPHEVSTACSIGVLGSQLGIAIGFVFPPMLMHNATSTDVIEQGFYVMSITIALVTTAILILIIIFFRDRPPSPPSTTQLQVQVCTEETRDFWKSVKTLFANKSYTLLMVSYGINTGIFYAISALLNQIILIYYPDGAEDAGRIGLIIIGSGMIGSVVCGVILDAFGRFKLTIMSVYVLCLISMITFTFTLDSGLVAVYLVSAFFGFFMTSLLPIGYEVAVELTFPIGEGTSGGIITAVAQAFGICFTYLYSYLLNAKNDKAANLAMTGAIAVGAVLLIFIRFDLKRQKAQVSTKRSRTL</sequence>
<dbReference type="GO" id="GO:0015232">
    <property type="term" value="F:heme transmembrane transporter activity"/>
    <property type="evidence" value="ECO:0007669"/>
    <property type="project" value="TreeGrafter"/>
</dbReference>
<feature type="transmembrane region" description="Helical" evidence="5">
    <location>
        <begin position="60"/>
        <end position="80"/>
    </location>
</feature>
<evidence type="ECO:0000256" key="5">
    <source>
        <dbReference type="SAM" id="Phobius"/>
    </source>
</evidence>
<evidence type="ECO:0000256" key="4">
    <source>
        <dbReference type="ARBA" id="ARBA00023136"/>
    </source>
</evidence>
<dbReference type="OrthoDB" id="6412155at2759"/>
<dbReference type="PROSITE" id="PS50850">
    <property type="entry name" value="MFS"/>
    <property type="match status" value="1"/>
</dbReference>
<dbReference type="InterPro" id="IPR011701">
    <property type="entry name" value="MFS"/>
</dbReference>
<evidence type="ECO:0000259" key="6">
    <source>
        <dbReference type="PROSITE" id="PS50850"/>
    </source>
</evidence>
<organism evidence="7 8">
    <name type="scientific">Ignelater luminosus</name>
    <name type="common">Cucubano</name>
    <name type="synonym">Pyrophorus luminosus</name>
    <dbReference type="NCBI Taxonomy" id="2038154"/>
    <lineage>
        <taxon>Eukaryota</taxon>
        <taxon>Metazoa</taxon>
        <taxon>Ecdysozoa</taxon>
        <taxon>Arthropoda</taxon>
        <taxon>Hexapoda</taxon>
        <taxon>Insecta</taxon>
        <taxon>Pterygota</taxon>
        <taxon>Neoptera</taxon>
        <taxon>Endopterygota</taxon>
        <taxon>Coleoptera</taxon>
        <taxon>Polyphaga</taxon>
        <taxon>Elateriformia</taxon>
        <taxon>Elateroidea</taxon>
        <taxon>Elateridae</taxon>
        <taxon>Agrypninae</taxon>
        <taxon>Pyrophorini</taxon>
        <taxon>Ignelater</taxon>
    </lineage>
</organism>
<dbReference type="GO" id="GO:0020037">
    <property type="term" value="F:heme binding"/>
    <property type="evidence" value="ECO:0007669"/>
    <property type="project" value="TreeGrafter"/>
</dbReference>
<feature type="domain" description="Major facilitator superfamily (MFS) profile" evidence="6">
    <location>
        <begin position="1"/>
        <end position="334"/>
    </location>
</feature>
<protein>
    <recommendedName>
        <fullName evidence="6">Major facilitator superfamily (MFS) profile domain-containing protein</fullName>
    </recommendedName>
</protein>
<dbReference type="PANTHER" id="PTHR10924:SF4">
    <property type="entry name" value="GH15861P"/>
    <property type="match status" value="1"/>
</dbReference>
<evidence type="ECO:0000256" key="3">
    <source>
        <dbReference type="ARBA" id="ARBA00022989"/>
    </source>
</evidence>
<dbReference type="Proteomes" id="UP000801492">
    <property type="component" value="Unassembled WGS sequence"/>
</dbReference>
<proteinExistence type="predicted"/>
<dbReference type="PANTHER" id="PTHR10924">
    <property type="entry name" value="MAJOR FACILITATOR SUPERFAMILY PROTEIN-RELATED"/>
    <property type="match status" value="1"/>
</dbReference>
<dbReference type="GO" id="GO:0097037">
    <property type="term" value="P:heme export"/>
    <property type="evidence" value="ECO:0007669"/>
    <property type="project" value="TreeGrafter"/>
</dbReference>
<name>A0A8K0G1V4_IGNLU</name>
<dbReference type="InterPro" id="IPR020846">
    <property type="entry name" value="MFS_dom"/>
</dbReference>
<comment type="caution">
    <text evidence="7">The sequence shown here is derived from an EMBL/GenBank/DDBJ whole genome shotgun (WGS) entry which is preliminary data.</text>
</comment>
<dbReference type="AlphaFoldDB" id="A0A8K0G1V4"/>
<dbReference type="SUPFAM" id="SSF103473">
    <property type="entry name" value="MFS general substrate transporter"/>
    <property type="match status" value="1"/>
</dbReference>
<feature type="transmembrane region" description="Helical" evidence="5">
    <location>
        <begin position="311"/>
        <end position="329"/>
    </location>
</feature>
<keyword evidence="8" id="KW-1185">Reference proteome</keyword>
<dbReference type="Pfam" id="PF07690">
    <property type="entry name" value="MFS_1"/>
    <property type="match status" value="1"/>
</dbReference>
<keyword evidence="2 5" id="KW-0812">Transmembrane</keyword>
<evidence type="ECO:0000256" key="2">
    <source>
        <dbReference type="ARBA" id="ARBA00022692"/>
    </source>
</evidence>
<feature type="transmembrane region" description="Helical" evidence="5">
    <location>
        <begin position="155"/>
        <end position="182"/>
    </location>
</feature>
<feature type="transmembrane region" description="Helical" evidence="5">
    <location>
        <begin position="194"/>
        <end position="214"/>
    </location>
</feature>
<evidence type="ECO:0000313" key="8">
    <source>
        <dbReference type="Proteomes" id="UP000801492"/>
    </source>
</evidence>
<dbReference type="InterPro" id="IPR049680">
    <property type="entry name" value="FLVCR1-2_SLC49-like"/>
</dbReference>
<comment type="subcellular location">
    <subcellularLocation>
        <location evidence="1">Membrane</location>
        <topology evidence="1">Multi-pass membrane protein</topology>
    </subcellularLocation>
</comment>
<feature type="transmembrane region" description="Helical" evidence="5">
    <location>
        <begin position="221"/>
        <end position="239"/>
    </location>
</feature>
<dbReference type="Gene3D" id="1.20.1250.20">
    <property type="entry name" value="MFS general substrate transporter like domains"/>
    <property type="match status" value="2"/>
</dbReference>
<feature type="transmembrane region" description="Helical" evidence="5">
    <location>
        <begin position="20"/>
        <end position="40"/>
    </location>
</feature>
<dbReference type="EMBL" id="VTPC01074511">
    <property type="protein sequence ID" value="KAF2888720.1"/>
    <property type="molecule type" value="Genomic_DNA"/>
</dbReference>
<evidence type="ECO:0000256" key="1">
    <source>
        <dbReference type="ARBA" id="ARBA00004141"/>
    </source>
</evidence>